<dbReference type="Gene3D" id="3.40.50.1370">
    <property type="entry name" value="Aspartate/ornithine carbamoyltransferase"/>
    <property type="match status" value="2"/>
</dbReference>
<dbReference type="NCBIfam" id="NF002032">
    <property type="entry name" value="PRK00856.1"/>
    <property type="match status" value="1"/>
</dbReference>
<dbReference type="NCBIfam" id="TIGR00670">
    <property type="entry name" value="asp_carb_tr"/>
    <property type="match status" value="1"/>
</dbReference>
<evidence type="ECO:0000256" key="4">
    <source>
        <dbReference type="ARBA" id="ARBA00022975"/>
    </source>
</evidence>
<evidence type="ECO:0000256" key="6">
    <source>
        <dbReference type="ARBA" id="ARBA00048859"/>
    </source>
</evidence>
<dbReference type="InterPro" id="IPR036901">
    <property type="entry name" value="Asp/Orn_carbamoylTrfase_sf"/>
</dbReference>
<feature type="binding site" evidence="7">
    <location>
        <position position="89"/>
    </location>
    <ligand>
        <name>L-aspartate</name>
        <dbReference type="ChEBI" id="CHEBI:29991"/>
    </ligand>
</feature>
<dbReference type="PROSITE" id="PS00430">
    <property type="entry name" value="TONB_DEPENDENT_REC_1"/>
    <property type="match status" value="1"/>
</dbReference>
<dbReference type="Pfam" id="PF00185">
    <property type="entry name" value="OTCace"/>
    <property type="match status" value="1"/>
</dbReference>
<dbReference type="GO" id="GO:0005829">
    <property type="term" value="C:cytosol"/>
    <property type="evidence" value="ECO:0007669"/>
    <property type="project" value="TreeGrafter"/>
</dbReference>
<feature type="binding site" evidence="7">
    <location>
        <position position="62"/>
    </location>
    <ligand>
        <name>carbamoyl phosphate</name>
        <dbReference type="ChEBI" id="CHEBI:58228"/>
    </ligand>
</feature>
<evidence type="ECO:0000256" key="2">
    <source>
        <dbReference type="ARBA" id="ARBA00008896"/>
    </source>
</evidence>
<proteinExistence type="inferred from homology"/>
<dbReference type="Proteomes" id="UP000502179">
    <property type="component" value="Chromosome"/>
</dbReference>
<feature type="binding site" evidence="7">
    <location>
        <position position="268"/>
    </location>
    <ligand>
        <name>carbamoyl phosphate</name>
        <dbReference type="ChEBI" id="CHEBI:58228"/>
    </ligand>
</feature>
<dbReference type="InterPro" id="IPR006131">
    <property type="entry name" value="Asp_carbamoyltransf_Asp/Orn-bd"/>
</dbReference>
<feature type="binding site" evidence="7">
    <location>
        <position position="61"/>
    </location>
    <ligand>
        <name>carbamoyl phosphate</name>
        <dbReference type="ChEBI" id="CHEBI:58228"/>
    </ligand>
</feature>
<comment type="similarity">
    <text evidence="2 7">Belongs to the aspartate/ornithine carbamoyltransferase superfamily. ATCase family.</text>
</comment>
<feature type="binding site" evidence="7">
    <location>
        <position position="142"/>
    </location>
    <ligand>
        <name>carbamoyl phosphate</name>
        <dbReference type="ChEBI" id="CHEBI:58228"/>
    </ligand>
</feature>
<dbReference type="Pfam" id="PF02729">
    <property type="entry name" value="OTCace_N"/>
    <property type="match status" value="1"/>
</dbReference>
<evidence type="ECO:0000313" key="9">
    <source>
        <dbReference type="Proteomes" id="UP000502179"/>
    </source>
</evidence>
<dbReference type="KEGG" id="tav:G4V39_04825"/>
<keyword evidence="3 7" id="KW-0808">Transferase</keyword>
<reference evidence="8 9" key="1">
    <citation type="submission" date="2020-02" db="EMBL/GenBank/DDBJ databases">
        <title>Genome analysis of Thermosulfuriphilus ammonigenes ST65T, an anaerobic thermophilic chemolithoautotrophic bacterium isolated from a deep-sea hydrothermal vent.</title>
        <authorList>
            <person name="Slobodkina G."/>
            <person name="Allioux M."/>
            <person name="Merkel A."/>
            <person name="Alain K."/>
            <person name="Jebbar M."/>
            <person name="Slobodkin A."/>
        </authorList>
    </citation>
    <scope>NUCLEOTIDE SEQUENCE [LARGE SCALE GENOMIC DNA]</scope>
    <source>
        <strain evidence="8 9">ST65</strain>
    </source>
</reference>
<comment type="subunit">
    <text evidence="7">Heterododecamer (2C3:3R2) of six catalytic PyrB chains organized as two trimers (C3), and six regulatory PyrI chains organized as three dimers (R2).</text>
</comment>
<dbReference type="EC" id="2.1.3.2" evidence="7"/>
<dbReference type="EMBL" id="CP048877">
    <property type="protein sequence ID" value="QIJ71637.1"/>
    <property type="molecule type" value="Genomic_DNA"/>
</dbReference>
<comment type="catalytic activity">
    <reaction evidence="6 7">
        <text>carbamoyl phosphate + L-aspartate = N-carbamoyl-L-aspartate + phosphate + H(+)</text>
        <dbReference type="Rhea" id="RHEA:20013"/>
        <dbReference type="ChEBI" id="CHEBI:15378"/>
        <dbReference type="ChEBI" id="CHEBI:29991"/>
        <dbReference type="ChEBI" id="CHEBI:32814"/>
        <dbReference type="ChEBI" id="CHEBI:43474"/>
        <dbReference type="ChEBI" id="CHEBI:58228"/>
        <dbReference type="EC" id="2.1.3.2"/>
    </reaction>
</comment>
<keyword evidence="4 7" id="KW-0665">Pyrimidine biosynthesis</keyword>
<dbReference type="PRINTS" id="PR00100">
    <property type="entry name" value="AOTCASE"/>
</dbReference>
<feature type="binding site" evidence="7">
    <location>
        <position position="267"/>
    </location>
    <ligand>
        <name>carbamoyl phosphate</name>
        <dbReference type="ChEBI" id="CHEBI:58228"/>
    </ligand>
</feature>
<dbReference type="InterPro" id="IPR006132">
    <property type="entry name" value="Asp/Orn_carbamoyltranf_P-bd"/>
</dbReference>
<evidence type="ECO:0000256" key="1">
    <source>
        <dbReference type="ARBA" id="ARBA00004852"/>
    </source>
</evidence>
<dbReference type="PROSITE" id="PS00097">
    <property type="entry name" value="CARBAMOYLTRANSFERASE"/>
    <property type="match status" value="1"/>
</dbReference>
<dbReference type="InterPro" id="IPR010916">
    <property type="entry name" value="TonB_box_CS"/>
</dbReference>
<feature type="binding site" evidence="7">
    <location>
        <position position="111"/>
    </location>
    <ligand>
        <name>carbamoyl phosphate</name>
        <dbReference type="ChEBI" id="CHEBI:58228"/>
    </ligand>
</feature>
<name>A0A6G7PVM2_9BACT</name>
<dbReference type="PRINTS" id="PR00101">
    <property type="entry name" value="ATCASE"/>
</dbReference>
<dbReference type="GO" id="GO:0004070">
    <property type="term" value="F:aspartate carbamoyltransferase activity"/>
    <property type="evidence" value="ECO:0007669"/>
    <property type="project" value="UniProtKB-UniRule"/>
</dbReference>
<dbReference type="InterPro" id="IPR006130">
    <property type="entry name" value="Asp/Orn_carbamoylTrfase"/>
</dbReference>
<dbReference type="FunFam" id="3.40.50.1370:FF:000007">
    <property type="entry name" value="Aspartate carbamoyltransferase"/>
    <property type="match status" value="1"/>
</dbReference>
<feature type="binding site" evidence="7">
    <location>
        <position position="226"/>
    </location>
    <ligand>
        <name>L-aspartate</name>
        <dbReference type="ChEBI" id="CHEBI:29991"/>
    </ligand>
</feature>
<dbReference type="HAMAP" id="MF_00001">
    <property type="entry name" value="Asp_carb_tr"/>
    <property type="match status" value="1"/>
</dbReference>
<dbReference type="PANTHER" id="PTHR45753:SF6">
    <property type="entry name" value="ASPARTATE CARBAMOYLTRANSFERASE"/>
    <property type="match status" value="1"/>
</dbReference>
<keyword evidence="9" id="KW-1185">Reference proteome</keyword>
<dbReference type="SUPFAM" id="SSF53671">
    <property type="entry name" value="Aspartate/ornithine carbamoyltransferase"/>
    <property type="match status" value="1"/>
</dbReference>
<organism evidence="8 9">
    <name type="scientific">Thermosulfuriphilus ammonigenes</name>
    <dbReference type="NCBI Taxonomy" id="1936021"/>
    <lineage>
        <taxon>Bacteria</taxon>
        <taxon>Pseudomonadati</taxon>
        <taxon>Thermodesulfobacteriota</taxon>
        <taxon>Thermodesulfobacteria</taxon>
        <taxon>Thermodesulfobacteriales</taxon>
        <taxon>Thermodesulfobacteriaceae</taxon>
        <taxon>Thermosulfuriphilus</taxon>
    </lineage>
</organism>
<dbReference type="InterPro" id="IPR002082">
    <property type="entry name" value="Asp_carbamoyltransf"/>
</dbReference>
<dbReference type="GO" id="GO:0044205">
    <property type="term" value="P:'de novo' UMP biosynthetic process"/>
    <property type="evidence" value="ECO:0007669"/>
    <property type="project" value="UniProtKB-UniRule"/>
</dbReference>
<evidence type="ECO:0000256" key="5">
    <source>
        <dbReference type="ARBA" id="ARBA00043884"/>
    </source>
</evidence>
<gene>
    <name evidence="7" type="primary">pyrB</name>
    <name evidence="8" type="ORF">G4V39_04825</name>
</gene>
<dbReference type="GO" id="GO:0016597">
    <property type="term" value="F:amino acid binding"/>
    <property type="evidence" value="ECO:0007669"/>
    <property type="project" value="InterPro"/>
</dbReference>
<dbReference type="AlphaFoldDB" id="A0A6G7PVM2"/>
<evidence type="ECO:0000256" key="3">
    <source>
        <dbReference type="ARBA" id="ARBA00022679"/>
    </source>
</evidence>
<dbReference type="PANTHER" id="PTHR45753">
    <property type="entry name" value="ORNITHINE CARBAMOYLTRANSFERASE, MITOCHONDRIAL"/>
    <property type="match status" value="1"/>
</dbReference>
<protein>
    <recommendedName>
        <fullName evidence="7">Aspartate carbamoyltransferase</fullName>
        <ecNumber evidence="7">2.1.3.2</ecNumber>
    </recommendedName>
    <alternativeName>
        <fullName evidence="7">Aspartate transcarbamylase</fullName>
        <shortName evidence="7">ATCase</shortName>
    </alternativeName>
</protein>
<dbReference type="GO" id="GO:0006207">
    <property type="term" value="P:'de novo' pyrimidine nucleobase biosynthetic process"/>
    <property type="evidence" value="ECO:0007669"/>
    <property type="project" value="InterPro"/>
</dbReference>
<feature type="binding site" evidence="7">
    <location>
        <position position="139"/>
    </location>
    <ligand>
        <name>carbamoyl phosphate</name>
        <dbReference type="ChEBI" id="CHEBI:58228"/>
    </ligand>
</feature>
<comment type="function">
    <text evidence="5 7">Catalyzes the condensation of carbamoyl phosphate and aspartate to form carbamoyl aspartate and inorganic phosphate, the committed step in the de novo pyrimidine nucleotide biosynthesis pathway.</text>
</comment>
<accession>A0A6G7PVM2</accession>
<feature type="binding site" evidence="7">
    <location>
        <position position="172"/>
    </location>
    <ligand>
        <name>L-aspartate</name>
        <dbReference type="ChEBI" id="CHEBI:29991"/>
    </ligand>
</feature>
<dbReference type="RefSeq" id="WP_166031855.1">
    <property type="nucleotide sequence ID" value="NZ_CP048877.1"/>
</dbReference>
<dbReference type="GO" id="GO:0006520">
    <property type="term" value="P:amino acid metabolic process"/>
    <property type="evidence" value="ECO:0007669"/>
    <property type="project" value="InterPro"/>
</dbReference>
<sequence length="314" mass="33953">MEKASFPHRHILGMAELGRAEIELILETAASMKEILSRPIKKVPTLRGKTIVHLFFEPSTRTRISFEMAAKRLSADTVSVTASASSVVKGETLIDTAKNLEAMAPDIIVLRHPFSGAAHLLTRHVRASVINAGDGTHEHPTQALLDLLTIREEKGNIKGLKVAIVGDITHSRVAHSNILALSKLGAEVWVSGPATMIPPGIERLGARVTYKIEEALAGADVIMALRIQKERQGRDLIPSLREYARVFGLTPERVSLAAKDCIIMHPGPMNRGVEISPEVADGPYSVILDQVTNGVAVRMAILYLLLGGSREAVA</sequence>
<evidence type="ECO:0000256" key="7">
    <source>
        <dbReference type="HAMAP-Rule" id="MF_00001"/>
    </source>
</evidence>
<dbReference type="UniPathway" id="UPA00070">
    <property type="reaction ID" value="UER00116"/>
</dbReference>
<evidence type="ECO:0000313" key="8">
    <source>
        <dbReference type="EMBL" id="QIJ71637.1"/>
    </source>
</evidence>
<comment type="pathway">
    <text evidence="1 7">Pyrimidine metabolism; UMP biosynthesis via de novo pathway; (S)-dihydroorotate from bicarbonate: step 2/3.</text>
</comment>